<comment type="caution">
    <text evidence="3">The sequence shown here is derived from an EMBL/GenBank/DDBJ whole genome shotgun (WGS) entry which is preliminary data.</text>
</comment>
<dbReference type="Pfam" id="PF01535">
    <property type="entry name" value="PPR"/>
    <property type="match status" value="2"/>
</dbReference>
<evidence type="ECO:0000313" key="3">
    <source>
        <dbReference type="EMBL" id="KAK2640868.1"/>
    </source>
</evidence>
<evidence type="ECO:0000313" key="4">
    <source>
        <dbReference type="Proteomes" id="UP001280121"/>
    </source>
</evidence>
<organism evidence="3 4">
    <name type="scientific">Dipteronia dyeriana</name>
    <dbReference type="NCBI Taxonomy" id="168575"/>
    <lineage>
        <taxon>Eukaryota</taxon>
        <taxon>Viridiplantae</taxon>
        <taxon>Streptophyta</taxon>
        <taxon>Embryophyta</taxon>
        <taxon>Tracheophyta</taxon>
        <taxon>Spermatophyta</taxon>
        <taxon>Magnoliopsida</taxon>
        <taxon>eudicotyledons</taxon>
        <taxon>Gunneridae</taxon>
        <taxon>Pentapetalae</taxon>
        <taxon>rosids</taxon>
        <taxon>malvids</taxon>
        <taxon>Sapindales</taxon>
        <taxon>Sapindaceae</taxon>
        <taxon>Hippocastanoideae</taxon>
        <taxon>Acereae</taxon>
        <taxon>Dipteronia</taxon>
    </lineage>
</organism>
<protein>
    <recommendedName>
        <fullName evidence="5">Pentatricopeptide repeat-containing protein</fullName>
    </recommendedName>
</protein>
<name>A0AAD9TSE2_9ROSI</name>
<evidence type="ECO:0008006" key="5">
    <source>
        <dbReference type="Google" id="ProtNLM"/>
    </source>
</evidence>
<keyword evidence="1" id="KW-0677">Repeat</keyword>
<accession>A0AAD9TSE2</accession>
<sequence>MPKCSSTRSNAPRQEIGDFSRTFSFLSDTRNPDIITYNAMLSGLARFHLPRSVSVLFDQLRYQGLKHDTFTLSSLVKACESLEENEIAHGVCLRLRFGRGAFLVSGLVENYSKSGDIVSVEKCFRECLGVDNVVYTAMVCGYAWNREFEKSKGVFMEMRHFRFESNDLA</sequence>
<dbReference type="AlphaFoldDB" id="A0AAD9TSE2"/>
<dbReference type="Gene3D" id="1.25.40.10">
    <property type="entry name" value="Tetratricopeptide repeat domain"/>
    <property type="match status" value="2"/>
</dbReference>
<dbReference type="InterPro" id="IPR002885">
    <property type="entry name" value="PPR_rpt"/>
</dbReference>
<feature type="repeat" description="PPR" evidence="2">
    <location>
        <begin position="131"/>
        <end position="165"/>
    </location>
</feature>
<keyword evidence="4" id="KW-1185">Reference proteome</keyword>
<gene>
    <name evidence="3" type="ORF">Ddye_022631</name>
</gene>
<evidence type="ECO:0000256" key="1">
    <source>
        <dbReference type="ARBA" id="ARBA00022737"/>
    </source>
</evidence>
<proteinExistence type="predicted"/>
<dbReference type="EMBL" id="JANJYI010000007">
    <property type="protein sequence ID" value="KAK2640868.1"/>
    <property type="molecule type" value="Genomic_DNA"/>
</dbReference>
<dbReference type="PANTHER" id="PTHR47926">
    <property type="entry name" value="PENTATRICOPEPTIDE REPEAT-CONTAINING PROTEIN"/>
    <property type="match status" value="1"/>
</dbReference>
<reference evidence="3" key="1">
    <citation type="journal article" date="2023" name="Plant J.">
        <title>Genome sequences and population genomics provide insights into the demographic history, inbreeding, and mutation load of two 'living fossil' tree species of Dipteronia.</title>
        <authorList>
            <person name="Feng Y."/>
            <person name="Comes H.P."/>
            <person name="Chen J."/>
            <person name="Zhu S."/>
            <person name="Lu R."/>
            <person name="Zhang X."/>
            <person name="Li P."/>
            <person name="Qiu J."/>
            <person name="Olsen K.M."/>
            <person name="Qiu Y."/>
        </authorList>
    </citation>
    <scope>NUCLEOTIDE SEQUENCE</scope>
    <source>
        <strain evidence="3">KIB01</strain>
    </source>
</reference>
<feature type="repeat" description="PPR" evidence="2">
    <location>
        <begin position="33"/>
        <end position="67"/>
    </location>
</feature>
<dbReference type="Proteomes" id="UP001280121">
    <property type="component" value="Unassembled WGS sequence"/>
</dbReference>
<dbReference type="PROSITE" id="PS51375">
    <property type="entry name" value="PPR"/>
    <property type="match status" value="2"/>
</dbReference>
<dbReference type="GO" id="GO:0009451">
    <property type="term" value="P:RNA modification"/>
    <property type="evidence" value="ECO:0007669"/>
    <property type="project" value="InterPro"/>
</dbReference>
<evidence type="ECO:0000256" key="2">
    <source>
        <dbReference type="PROSITE-ProRule" id="PRU00708"/>
    </source>
</evidence>
<dbReference type="InterPro" id="IPR011990">
    <property type="entry name" value="TPR-like_helical_dom_sf"/>
</dbReference>
<dbReference type="InterPro" id="IPR046960">
    <property type="entry name" value="PPR_At4g14850-like_plant"/>
</dbReference>
<dbReference type="NCBIfam" id="TIGR00756">
    <property type="entry name" value="PPR"/>
    <property type="match status" value="1"/>
</dbReference>
<dbReference type="GO" id="GO:0003723">
    <property type="term" value="F:RNA binding"/>
    <property type="evidence" value="ECO:0007669"/>
    <property type="project" value="InterPro"/>
</dbReference>